<keyword evidence="5" id="KW-0408">Iron</keyword>
<dbReference type="PANTHER" id="PTHR13932:SF5">
    <property type="entry name" value="RADICAL S-ADENOSYL METHIONINE DOMAIN-CONTAINING PROTEIN 1, MITOCHONDRIAL"/>
    <property type="match status" value="1"/>
</dbReference>
<dbReference type="SFLD" id="SFLDS00029">
    <property type="entry name" value="Radical_SAM"/>
    <property type="match status" value="1"/>
</dbReference>
<keyword evidence="7" id="KW-0143">Chaperone</keyword>
<dbReference type="InterPro" id="IPR007197">
    <property type="entry name" value="rSAM"/>
</dbReference>
<evidence type="ECO:0000259" key="8">
    <source>
        <dbReference type="PROSITE" id="PS51918"/>
    </source>
</evidence>
<organism evidence="9">
    <name type="scientific">hydrothermal vent metagenome</name>
    <dbReference type="NCBI Taxonomy" id="652676"/>
    <lineage>
        <taxon>unclassified sequences</taxon>
        <taxon>metagenomes</taxon>
        <taxon>ecological metagenomes</taxon>
    </lineage>
</organism>
<proteinExistence type="inferred from homology"/>
<evidence type="ECO:0000256" key="4">
    <source>
        <dbReference type="ARBA" id="ARBA00022723"/>
    </source>
</evidence>
<dbReference type="AlphaFoldDB" id="A0A3B1AJ68"/>
<accession>A0A3B1AJ68</accession>
<dbReference type="PANTHER" id="PTHR13932">
    <property type="entry name" value="COPROPORPHYRINIGEN III OXIDASE"/>
    <property type="match status" value="1"/>
</dbReference>
<dbReference type="InterPro" id="IPR004559">
    <property type="entry name" value="HemW-like"/>
</dbReference>
<dbReference type="EMBL" id="UOFR01000070">
    <property type="protein sequence ID" value="VAW99893.1"/>
    <property type="molecule type" value="Genomic_DNA"/>
</dbReference>
<dbReference type="PROSITE" id="PS51918">
    <property type="entry name" value="RADICAL_SAM"/>
    <property type="match status" value="1"/>
</dbReference>
<protein>
    <submittedName>
        <fullName evidence="9">Radical SAM family enzyme, similar to coproporphyrinogen III oxidase, oxygen-independent, clustered with nucleoside-triphosphatase RdgB</fullName>
    </submittedName>
</protein>
<dbReference type="GO" id="GO:0006779">
    <property type="term" value="P:porphyrin-containing compound biosynthetic process"/>
    <property type="evidence" value="ECO:0007669"/>
    <property type="project" value="InterPro"/>
</dbReference>
<dbReference type="Gene3D" id="3.20.20.70">
    <property type="entry name" value="Aldolase class I"/>
    <property type="match status" value="1"/>
</dbReference>
<feature type="domain" description="Radical SAM core" evidence="8">
    <location>
        <begin position="4"/>
        <end position="248"/>
    </location>
</feature>
<dbReference type="CDD" id="cd01335">
    <property type="entry name" value="Radical_SAM"/>
    <property type="match status" value="1"/>
</dbReference>
<name>A0A3B1AJ68_9ZZZZ</name>
<sequence>MQHFSALPPLSLYIHIPWCVKKCPYCDFNSHEFNPLQFKESGDSLPEKLYVEALLADLDHQLASVWGRSIQSIFIGGGTPSLFSAEAMNHLLSGLRARLNFPPTIEITLEANPGTVEQARFDEYFSIGINRLSIGVQSFNNKHLKQLGRIHSAKEAIKAVEIAHKAGYEKINIDLMYGLPGQSAGEALGDLQCAFALNPDHISHYQLTIEPNTLFHHQPPLLPDDEQLANIEQTCREQLVSHDYLRYEISAFARAGQECTHNLNYWQFGDYIGIGAGAHGKITRNDKQNIYRSWMVKNPREYLNAREQTQRLAGNKLLTASETSFEFLLNAFRLVNGFDTELFQLHCGLPISVVEKNLQRAEQKDLINWGLKEIKPTKLGLQYLNNLTELFLPDEKD</sequence>
<dbReference type="SFLD" id="SFLDG01065">
    <property type="entry name" value="anaerobic_coproporphyrinogen-I"/>
    <property type="match status" value="1"/>
</dbReference>
<dbReference type="SFLD" id="SFLDF00288">
    <property type="entry name" value="HemN-like__clustered_with_nucl"/>
    <property type="match status" value="1"/>
</dbReference>
<gene>
    <name evidence="9" type="ORF">MNBD_GAMMA21-2396</name>
</gene>
<dbReference type="GO" id="GO:0004109">
    <property type="term" value="F:coproporphyrinogen oxidase activity"/>
    <property type="evidence" value="ECO:0007669"/>
    <property type="project" value="InterPro"/>
</dbReference>
<reference evidence="9" key="1">
    <citation type="submission" date="2018-06" db="EMBL/GenBank/DDBJ databases">
        <authorList>
            <person name="Zhirakovskaya E."/>
        </authorList>
    </citation>
    <scope>NUCLEOTIDE SEQUENCE</scope>
</reference>
<dbReference type="SUPFAM" id="SSF102114">
    <property type="entry name" value="Radical SAM enzymes"/>
    <property type="match status" value="1"/>
</dbReference>
<dbReference type="GO" id="GO:0051539">
    <property type="term" value="F:4 iron, 4 sulfur cluster binding"/>
    <property type="evidence" value="ECO:0007669"/>
    <property type="project" value="InterPro"/>
</dbReference>
<dbReference type="Pfam" id="PF04055">
    <property type="entry name" value="Radical_SAM"/>
    <property type="match status" value="1"/>
</dbReference>
<comment type="similarity">
    <text evidence="1">Belongs to the anaerobic coproporphyrinogen-III oxidase family. HemW subfamily.</text>
</comment>
<evidence type="ECO:0000256" key="7">
    <source>
        <dbReference type="ARBA" id="ARBA00023186"/>
    </source>
</evidence>
<evidence type="ECO:0000256" key="2">
    <source>
        <dbReference type="ARBA" id="ARBA00022617"/>
    </source>
</evidence>
<keyword evidence="2" id="KW-0349">Heme</keyword>
<dbReference type="GO" id="GO:0046872">
    <property type="term" value="F:metal ion binding"/>
    <property type="evidence" value="ECO:0007669"/>
    <property type="project" value="UniProtKB-KW"/>
</dbReference>
<dbReference type="InterPro" id="IPR034505">
    <property type="entry name" value="Coproporphyrinogen-III_oxidase"/>
</dbReference>
<evidence type="ECO:0000256" key="6">
    <source>
        <dbReference type="ARBA" id="ARBA00023014"/>
    </source>
</evidence>
<dbReference type="InterPro" id="IPR013785">
    <property type="entry name" value="Aldolase_TIM"/>
</dbReference>
<dbReference type="InterPro" id="IPR006638">
    <property type="entry name" value="Elp3/MiaA/NifB-like_rSAM"/>
</dbReference>
<dbReference type="NCBIfam" id="TIGR00539">
    <property type="entry name" value="hemN_rel"/>
    <property type="match status" value="1"/>
</dbReference>
<dbReference type="SMART" id="SM00729">
    <property type="entry name" value="Elp3"/>
    <property type="match status" value="1"/>
</dbReference>
<keyword evidence="3" id="KW-0949">S-adenosyl-L-methionine</keyword>
<keyword evidence="4" id="KW-0479">Metal-binding</keyword>
<evidence type="ECO:0000313" key="9">
    <source>
        <dbReference type="EMBL" id="VAW99893.1"/>
    </source>
</evidence>
<dbReference type="InterPro" id="IPR058240">
    <property type="entry name" value="rSAM_sf"/>
</dbReference>
<evidence type="ECO:0000256" key="5">
    <source>
        <dbReference type="ARBA" id="ARBA00023004"/>
    </source>
</evidence>
<dbReference type="SFLD" id="SFLDF00562">
    <property type="entry name" value="HemN-like__clustered_with_heat"/>
    <property type="match status" value="1"/>
</dbReference>
<evidence type="ECO:0000256" key="3">
    <source>
        <dbReference type="ARBA" id="ARBA00022691"/>
    </source>
</evidence>
<dbReference type="SFLD" id="SFLDG01082">
    <property type="entry name" value="B12-binding_domain_containing"/>
    <property type="match status" value="1"/>
</dbReference>
<evidence type="ECO:0000256" key="1">
    <source>
        <dbReference type="ARBA" id="ARBA00006100"/>
    </source>
</evidence>
<keyword evidence="6" id="KW-0411">Iron-sulfur</keyword>
<dbReference type="GO" id="GO:0005737">
    <property type="term" value="C:cytoplasm"/>
    <property type="evidence" value="ECO:0007669"/>
    <property type="project" value="InterPro"/>
</dbReference>